<dbReference type="Pfam" id="PF14390">
    <property type="entry name" value="DUF4420"/>
    <property type="match status" value="1"/>
</dbReference>
<protein>
    <submittedName>
        <fullName evidence="1">PD-(D/E)XK motif protein</fullName>
    </submittedName>
</protein>
<dbReference type="Proteomes" id="UP000305906">
    <property type="component" value="Unassembled WGS sequence"/>
</dbReference>
<evidence type="ECO:0000313" key="1">
    <source>
        <dbReference type="EMBL" id="TLS45973.1"/>
    </source>
</evidence>
<organism evidence="1 2">
    <name type="scientific">Streptomyces montanus</name>
    <dbReference type="NCBI Taxonomy" id="2580423"/>
    <lineage>
        <taxon>Bacteria</taxon>
        <taxon>Bacillati</taxon>
        <taxon>Actinomycetota</taxon>
        <taxon>Actinomycetes</taxon>
        <taxon>Kitasatosporales</taxon>
        <taxon>Streptomycetaceae</taxon>
        <taxon>Streptomyces</taxon>
    </lineage>
</organism>
<dbReference type="EMBL" id="VBZC01000011">
    <property type="protein sequence ID" value="TLS45973.1"/>
    <property type="molecule type" value="Genomic_DNA"/>
</dbReference>
<dbReference type="RefSeq" id="WP_138045192.1">
    <property type="nucleotide sequence ID" value="NZ_VBZC01000011.1"/>
</dbReference>
<comment type="caution">
    <text evidence="1">The sequence shown here is derived from an EMBL/GenBank/DDBJ whole genome shotgun (WGS) entry which is preliminary data.</text>
</comment>
<name>A0A5R9FYU3_9ACTN</name>
<gene>
    <name evidence="1" type="ORF">FE633_12555</name>
</gene>
<proteinExistence type="predicted"/>
<reference evidence="1 2" key="1">
    <citation type="submission" date="2019-05" db="EMBL/GenBank/DDBJ databases">
        <title>Streptomyces sp. NEAU-C151, a novel actinomycete isolated from soil.</title>
        <authorList>
            <person name="Han L."/>
            <person name="Jiang H."/>
        </authorList>
    </citation>
    <scope>NUCLEOTIDE SEQUENCE [LARGE SCALE GENOMIC DNA]</scope>
    <source>
        <strain evidence="1 2">NEAU-C151</strain>
    </source>
</reference>
<keyword evidence="2" id="KW-1185">Reference proteome</keyword>
<accession>A0A5R9FYU3</accession>
<evidence type="ECO:0000313" key="2">
    <source>
        <dbReference type="Proteomes" id="UP000305906"/>
    </source>
</evidence>
<dbReference type="AlphaFoldDB" id="A0A5R9FYU3"/>
<sequence length="330" mass="37138">MTHGVERRHLSEASLRSYLRSNVPIDQPIPGDPPLILFISPKRPEIGLRVPFDGTGIIPDRGLEHIRCEIVRNSERRYLEIAVTRRDLFADAYPMLCVIADRIQLQGLSPEQALGDTVRSLANLIQSGHALEIEREVGLFGELIVLLGLTRTIGSKEALGAWLGPRREEHDFALRGLNIEVKTTRSERRIHWIESLTQLRPTGSQPLWLISCQITSAGPGTGNRLPDLVRLARAEARDDEDHAALEAHLEQAGWRDRFERTCQGPWALRTKPAAFAVTDDFPRLTPDQVRRVAAREQIIQVRYQIDLTGRNSSAPLPKFLTDSLEEVDDV</sequence>
<dbReference type="InterPro" id="IPR025534">
    <property type="entry name" value="DUF4420"/>
</dbReference>